<keyword evidence="3" id="KW-0159">Chromosome partition</keyword>
<dbReference type="GeneID" id="61221988"/>
<evidence type="ECO:0000256" key="5">
    <source>
        <dbReference type="SAM" id="MobiDB-lite"/>
    </source>
</evidence>
<gene>
    <name evidence="6" type="ORF">PFR_JS10_869</name>
    <name evidence="7" type="ORF">PFR_JS23_893</name>
</gene>
<evidence type="ECO:0000256" key="4">
    <source>
        <dbReference type="ARBA" id="ARBA00023306"/>
    </source>
</evidence>
<dbReference type="Proteomes" id="UP000250080">
    <property type="component" value="Chromosome I"/>
</dbReference>
<evidence type="ECO:0000313" key="6">
    <source>
        <dbReference type="EMBL" id="SBN38512.1"/>
    </source>
</evidence>
<feature type="region of interest" description="Disordered" evidence="5">
    <location>
        <begin position="213"/>
        <end position="251"/>
    </location>
</feature>
<evidence type="ECO:0000256" key="1">
    <source>
        <dbReference type="ARBA" id="ARBA00022490"/>
    </source>
</evidence>
<dbReference type="SUPFAM" id="SSF46785">
    <property type="entry name" value="Winged helix' DNA-binding domain"/>
    <property type="match status" value="2"/>
</dbReference>
<keyword evidence="2" id="KW-0132">Cell division</keyword>
<sequence length="251" mass="26264">MTNTPPTAPRSAPQDVGRVPDSTSGEMAPVPPAELAPFLEALLLMAEEPIDLATLSEASGTAEPQVLAALEELAAFYDETGRGFQLRHVGGGWRYYTRAAQHERIAAWVRAGGQNRLSQAAMETLAVIAYLQPVARSRVSAVRGVNVDGVVRTLLSRGLVDERGSDAQTGAGLLVTTDYFLSRLGLSALSDLPDIAPLLPDAAALEAELTSLAAPAGSDASSQATNEAAPRDRPDDGGRDEVPQEGSHTNG</sequence>
<dbReference type="GO" id="GO:0051304">
    <property type="term" value="P:chromosome separation"/>
    <property type="evidence" value="ECO:0007669"/>
    <property type="project" value="InterPro"/>
</dbReference>
<evidence type="ECO:0000313" key="8">
    <source>
        <dbReference type="Proteomes" id="UP000250080"/>
    </source>
</evidence>
<dbReference type="InterPro" id="IPR005234">
    <property type="entry name" value="ScpB_csome_segregation"/>
</dbReference>
<evidence type="ECO:0000256" key="2">
    <source>
        <dbReference type="ARBA" id="ARBA00022618"/>
    </source>
</evidence>
<dbReference type="EMBL" id="LT576035">
    <property type="protein sequence ID" value="SBN38512.1"/>
    <property type="molecule type" value="Genomic_DNA"/>
</dbReference>
<dbReference type="GO" id="GO:0051301">
    <property type="term" value="P:cell division"/>
    <property type="evidence" value="ECO:0007669"/>
    <property type="project" value="UniProtKB-KW"/>
</dbReference>
<reference evidence="7 8" key="2">
    <citation type="submission" date="2016-09" db="EMBL/GenBank/DDBJ databases">
        <authorList>
            <person name="Laine KS P."/>
        </authorList>
    </citation>
    <scope>NUCLEOTIDE SEQUENCE [LARGE SCALE GENOMIC DNA]</scope>
    <source>
        <strain evidence="7">PFRJS-23</strain>
    </source>
</reference>
<dbReference type="InterPro" id="IPR036390">
    <property type="entry name" value="WH_DNA-bd_sf"/>
</dbReference>
<organism evidence="7 8">
    <name type="scientific">Propionibacterium freudenreichii</name>
    <dbReference type="NCBI Taxonomy" id="1744"/>
    <lineage>
        <taxon>Bacteria</taxon>
        <taxon>Bacillati</taxon>
        <taxon>Actinomycetota</taxon>
        <taxon>Actinomycetes</taxon>
        <taxon>Propionibacteriales</taxon>
        <taxon>Propionibacteriaceae</taxon>
        <taxon>Propionibacterium</taxon>
    </lineage>
</organism>
<dbReference type="Gene3D" id="1.10.10.10">
    <property type="entry name" value="Winged helix-like DNA-binding domain superfamily/Winged helix DNA-binding domain"/>
    <property type="match status" value="2"/>
</dbReference>
<protein>
    <submittedName>
        <fullName evidence="7">Transcriptional regulator</fullName>
    </submittedName>
</protein>
<dbReference type="Pfam" id="PF04079">
    <property type="entry name" value="SMC_ScpB"/>
    <property type="match status" value="1"/>
</dbReference>
<reference evidence="6" key="1">
    <citation type="submission" date="2016-05" db="EMBL/GenBank/DDBJ databases">
        <authorList>
            <person name="Lavstsen T."/>
            <person name="Jespersen J.S."/>
        </authorList>
    </citation>
    <scope>NUCLEOTIDE SEQUENCE</scope>
    <source>
        <strain evidence="6">PFRJS10</strain>
    </source>
</reference>
<accession>A0A2C7YYP3</accession>
<evidence type="ECO:0000256" key="3">
    <source>
        <dbReference type="ARBA" id="ARBA00022829"/>
    </source>
</evidence>
<name>A0A2C7YYP3_9ACTN</name>
<proteinExistence type="predicted"/>
<dbReference type="AlphaFoldDB" id="A0A2C7YYP3"/>
<feature type="region of interest" description="Disordered" evidence="5">
    <location>
        <begin position="1"/>
        <end position="31"/>
    </location>
</feature>
<dbReference type="PANTHER" id="PTHR34298:SF2">
    <property type="entry name" value="SEGREGATION AND CONDENSATION PROTEIN B"/>
    <property type="match status" value="1"/>
</dbReference>
<feature type="compositionally biased region" description="Basic and acidic residues" evidence="5">
    <location>
        <begin position="229"/>
        <end position="242"/>
    </location>
</feature>
<dbReference type="PANTHER" id="PTHR34298">
    <property type="entry name" value="SEGREGATION AND CONDENSATION PROTEIN B"/>
    <property type="match status" value="1"/>
</dbReference>
<keyword evidence="1" id="KW-0963">Cytoplasm</keyword>
<dbReference type="InterPro" id="IPR036388">
    <property type="entry name" value="WH-like_DNA-bd_sf"/>
</dbReference>
<dbReference type="RefSeq" id="WP_230579856.1">
    <property type="nucleotide sequence ID" value="NZ_CCYN01000033.1"/>
</dbReference>
<evidence type="ECO:0000313" key="7">
    <source>
        <dbReference type="EMBL" id="SCQ77717.1"/>
    </source>
</evidence>
<keyword evidence="4" id="KW-0131">Cell cycle</keyword>
<dbReference type="EMBL" id="LT618793">
    <property type="protein sequence ID" value="SCQ77717.1"/>
    <property type="molecule type" value="Genomic_DNA"/>
</dbReference>